<dbReference type="STRING" id="420662.Mpe_A2147"/>
<dbReference type="HOGENOM" id="CLU_1538309_0_0_4"/>
<evidence type="ECO:0000313" key="2">
    <source>
        <dbReference type="Proteomes" id="UP000000366"/>
    </source>
</evidence>
<sequence>MVESVSATDCEALNQLQALRFRRADASVAERSTAGRVVLGAGGRQLALQVAHHRLGARTDLLDGSTQLRVVDVQQATPIGDVDVAQEVDARGRCDRRRVRFDDHACLLRSEDESIMRRHGCRVEGFPLFSPWHGQTGRHMQSRKASLSTGTSRLRVEGCSATALLSLAHQTRTP</sequence>
<reference evidence="1 2" key="1">
    <citation type="journal article" date="2007" name="J. Bacteriol.">
        <title>Whole-genome analysis of the methyl tert-butyl ether-degrading beta-proteobacterium Methylibium petroleiphilum PM1.</title>
        <authorList>
            <person name="Kane S.R."/>
            <person name="Chakicherla A.Y."/>
            <person name="Chain P.S.G."/>
            <person name="Schmidt R."/>
            <person name="Shin M.W."/>
            <person name="Legler T.C."/>
            <person name="Scow K.M."/>
            <person name="Larimer F.W."/>
            <person name="Lucas S.M."/>
            <person name="Richardson P.M."/>
            <person name="Hristova K.R."/>
        </authorList>
    </citation>
    <scope>NUCLEOTIDE SEQUENCE [LARGE SCALE GENOMIC DNA]</scope>
    <source>
        <strain evidence="2">ATCC BAA-1232 / LMG 22953 / PM1</strain>
    </source>
</reference>
<dbReference type="KEGG" id="mpt:Mpe_A2147"/>
<evidence type="ECO:0000313" key="1">
    <source>
        <dbReference type="EMBL" id="ABM95103.1"/>
    </source>
</evidence>
<dbReference type="EMBL" id="CP000555">
    <property type="protein sequence ID" value="ABM95103.1"/>
    <property type="molecule type" value="Genomic_DNA"/>
</dbReference>
<keyword evidence="2" id="KW-1185">Reference proteome</keyword>
<accession>A2SHR4</accession>
<gene>
    <name evidence="1" type="ordered locus">Mpe_A2147</name>
</gene>
<dbReference type="AlphaFoldDB" id="A2SHR4"/>
<proteinExistence type="predicted"/>
<dbReference type="Proteomes" id="UP000000366">
    <property type="component" value="Chromosome"/>
</dbReference>
<organism evidence="1 2">
    <name type="scientific">Methylibium petroleiphilum (strain ATCC BAA-1232 / LMG 22953 / PM1)</name>
    <dbReference type="NCBI Taxonomy" id="420662"/>
    <lineage>
        <taxon>Bacteria</taxon>
        <taxon>Pseudomonadati</taxon>
        <taxon>Pseudomonadota</taxon>
        <taxon>Betaproteobacteria</taxon>
        <taxon>Burkholderiales</taxon>
        <taxon>Sphaerotilaceae</taxon>
        <taxon>Methylibium</taxon>
    </lineage>
</organism>
<protein>
    <submittedName>
        <fullName evidence="1">Uncharacterized protein</fullName>
    </submittedName>
</protein>
<name>A2SHR4_METPP</name>